<evidence type="ECO:0000256" key="2">
    <source>
        <dbReference type="ARBA" id="ARBA00022723"/>
    </source>
</evidence>
<gene>
    <name evidence="10" type="ORF">C8Q71DRAFT_714964</name>
</gene>
<evidence type="ECO:0000256" key="6">
    <source>
        <dbReference type="ARBA" id="ARBA00023163"/>
    </source>
</evidence>
<feature type="compositionally biased region" description="Basic and acidic residues" evidence="8">
    <location>
        <begin position="350"/>
        <end position="359"/>
    </location>
</feature>
<feature type="region of interest" description="Disordered" evidence="8">
    <location>
        <begin position="694"/>
        <end position="713"/>
    </location>
</feature>
<dbReference type="SUPFAM" id="SSF57701">
    <property type="entry name" value="Zn2/Cys6 DNA-binding domain"/>
    <property type="match status" value="1"/>
</dbReference>
<evidence type="ECO:0000256" key="1">
    <source>
        <dbReference type="ARBA" id="ARBA00004123"/>
    </source>
</evidence>
<dbReference type="CDD" id="cd12148">
    <property type="entry name" value="fungal_TF_MHR"/>
    <property type="match status" value="1"/>
</dbReference>
<feature type="compositionally biased region" description="Basic and acidic residues" evidence="8">
    <location>
        <begin position="936"/>
        <end position="950"/>
    </location>
</feature>
<keyword evidence="4" id="KW-0805">Transcription regulation</keyword>
<feature type="compositionally biased region" description="Low complexity" evidence="8">
    <location>
        <begin position="316"/>
        <end position="336"/>
    </location>
</feature>
<proteinExistence type="predicted"/>
<keyword evidence="6" id="KW-0804">Transcription</keyword>
<comment type="subcellular location">
    <subcellularLocation>
        <location evidence="1">Nucleus</location>
    </subcellularLocation>
</comment>
<sequence>MSQHQQWPGPPAGSSSSYHQPTHHPTHPSQHHGHQQSHHQQAYDVDRGYGLGSSMNGHHHAMTIQDDYDAEEDDGLGDLPGPGLSGLGLPPYNTAGMSMSSSAKNEKQIRRRSSKACDQCRKSKCKCERGSAQDPCRNCVMLGTPCTFLGPSRKRGPPKGYIDAIEARLHQTEALIGILLSSKDSRARSVLEDMAEDPLAKEIIARVDNSPYGHKGRARGGETVQTGRSRQPTEPRDESGVQCTHPSNEWQDQVIARLNAAAARRNTLLPGNAADALDDAEVRPLSADASGGLQYPVSPTSEASQPTRPTLNITQPSSSGNAAGPASASGLLSAGSDQPGDAPFRRQRRRLDEGDDAGHARSPSRRSPDMRDDESAGDDETGGSEPSGEDDELAIEVGQLSLNEDEVVRFHGKVSGLHLLGVKDREDGRHEGGIWRFPKARVWPPLPPTAANHAKGLDNFAPDLPDRATQELLLDLYWTYVHPALPIVCKRAFMEDFRNSQTMSADSPYSEPSDGASPGSQIGQSTHRRGRVPTVLLLAMFSIAARYSAQTGGDVPPPQEGSMWAAGDRYLEDAKVILDSSYAASRPSTCQALLLMAYREVGIGAMAQAWLYVGMAVRMAQDLGLHKSADKWTSVGRNLFSANELQERRCIWYGCVTMDKYLSAYIGRPIAVAERDFDTELPTLDDQDELELWQPHPSAPLQDDSAEPSSPDVAPAPGHVISCFGESAKLSIILSMIMQCLYAIKPPAYRHQELQRFEKLLSKWYLDLPDHLRYDPASPKNPVPLPHILTLHMQYWCTVLLLHRPFIRHLADSSGRPASAASKDSEVRASSRRNYDTCVQAANHITSIVSVYVGNYSAKRASVYFCYYVFTAAIQHVSTLMMYSEDAQARVGLHKCMDVLKRMRHLWPSAFRALELLQGSKVNAQGAQDLAALRARSSDRPKRSAEHPLDADEESGTRLLTSDQLYRQQQNFQPVSTPSPVHQGFAMNNLQMPAADAQYQSYDRWSSDAPMANYAGSLSTSVLPQQYSTGLVDERMSASRHPERQSQRYPQFWNDYTALAQLDTPYGVPVIGDMGSQHPGSSHGDQQSMYMQDYSMFGESVSLLRHALRRIRY</sequence>
<dbReference type="CDD" id="cd00067">
    <property type="entry name" value="GAL4"/>
    <property type="match status" value="1"/>
</dbReference>
<keyword evidence="11" id="KW-1185">Reference proteome</keyword>
<dbReference type="Pfam" id="PF00172">
    <property type="entry name" value="Zn_clus"/>
    <property type="match status" value="1"/>
</dbReference>
<name>A0ABQ8K4J2_9APHY</name>
<dbReference type="InterPro" id="IPR051615">
    <property type="entry name" value="Transcr_Regulatory_Elem"/>
</dbReference>
<dbReference type="InterPro" id="IPR001138">
    <property type="entry name" value="Zn2Cys6_DnaBD"/>
</dbReference>
<evidence type="ECO:0000259" key="9">
    <source>
        <dbReference type="PROSITE" id="PS50048"/>
    </source>
</evidence>
<evidence type="ECO:0000313" key="11">
    <source>
        <dbReference type="Proteomes" id="UP000814176"/>
    </source>
</evidence>
<keyword evidence="7" id="KW-0539">Nucleus</keyword>
<feature type="compositionally biased region" description="Basic residues" evidence="8">
    <location>
        <begin position="21"/>
        <end position="37"/>
    </location>
</feature>
<dbReference type="Proteomes" id="UP000814176">
    <property type="component" value="Unassembled WGS sequence"/>
</dbReference>
<evidence type="ECO:0000256" key="8">
    <source>
        <dbReference type="SAM" id="MobiDB-lite"/>
    </source>
</evidence>
<keyword evidence="2" id="KW-0479">Metal-binding</keyword>
<dbReference type="SMART" id="SM00906">
    <property type="entry name" value="Fungal_trans"/>
    <property type="match status" value="1"/>
</dbReference>
<keyword evidence="3" id="KW-0862">Zinc</keyword>
<dbReference type="InterPro" id="IPR007219">
    <property type="entry name" value="XnlR_reg_dom"/>
</dbReference>
<evidence type="ECO:0000256" key="7">
    <source>
        <dbReference type="ARBA" id="ARBA00023242"/>
    </source>
</evidence>
<dbReference type="SMART" id="SM00066">
    <property type="entry name" value="GAL4"/>
    <property type="match status" value="1"/>
</dbReference>
<evidence type="ECO:0000313" key="10">
    <source>
        <dbReference type="EMBL" id="KAH9831781.1"/>
    </source>
</evidence>
<evidence type="ECO:0000256" key="4">
    <source>
        <dbReference type="ARBA" id="ARBA00023015"/>
    </source>
</evidence>
<feature type="region of interest" description="Disordered" evidence="8">
    <location>
        <begin position="288"/>
        <end position="390"/>
    </location>
</feature>
<evidence type="ECO:0000256" key="3">
    <source>
        <dbReference type="ARBA" id="ARBA00022833"/>
    </source>
</evidence>
<feature type="compositionally biased region" description="Polar residues" evidence="8">
    <location>
        <begin position="297"/>
        <end position="315"/>
    </location>
</feature>
<dbReference type="PANTHER" id="PTHR31313">
    <property type="entry name" value="TY1 ENHANCER ACTIVATOR"/>
    <property type="match status" value="1"/>
</dbReference>
<dbReference type="InterPro" id="IPR036864">
    <property type="entry name" value="Zn2-C6_fun-type_DNA-bd_sf"/>
</dbReference>
<feature type="region of interest" description="Disordered" evidence="8">
    <location>
        <begin position="206"/>
        <end position="248"/>
    </location>
</feature>
<comment type="caution">
    <text evidence="10">The sequence shown here is derived from an EMBL/GenBank/DDBJ whole genome shotgun (WGS) entry which is preliminary data.</text>
</comment>
<protein>
    <submittedName>
        <fullName evidence="10">Fungal-specific transcription factor domain-containing protein</fullName>
    </submittedName>
</protein>
<dbReference type="PANTHER" id="PTHR31313:SF78">
    <property type="entry name" value="TRANSCRIPTION FACTOR DOMAIN-CONTAINING PROTEIN"/>
    <property type="match status" value="1"/>
</dbReference>
<accession>A0ABQ8K4J2</accession>
<dbReference type="PROSITE" id="PS00463">
    <property type="entry name" value="ZN2_CY6_FUNGAL_1"/>
    <property type="match status" value="1"/>
</dbReference>
<feature type="region of interest" description="Disordered" evidence="8">
    <location>
        <begin position="502"/>
        <end position="527"/>
    </location>
</feature>
<feature type="compositionally biased region" description="Acidic residues" evidence="8">
    <location>
        <begin position="375"/>
        <end position="390"/>
    </location>
</feature>
<dbReference type="Pfam" id="PF04082">
    <property type="entry name" value="Fungal_trans"/>
    <property type="match status" value="1"/>
</dbReference>
<dbReference type="Gene3D" id="4.10.240.10">
    <property type="entry name" value="Zn(2)-C6 fungal-type DNA-binding domain"/>
    <property type="match status" value="1"/>
</dbReference>
<organism evidence="10 11">
    <name type="scientific">Rhodofomes roseus</name>
    <dbReference type="NCBI Taxonomy" id="34475"/>
    <lineage>
        <taxon>Eukaryota</taxon>
        <taxon>Fungi</taxon>
        <taxon>Dikarya</taxon>
        <taxon>Basidiomycota</taxon>
        <taxon>Agaricomycotina</taxon>
        <taxon>Agaricomycetes</taxon>
        <taxon>Polyporales</taxon>
        <taxon>Rhodofomes</taxon>
    </lineage>
</organism>
<feature type="region of interest" description="Disordered" evidence="8">
    <location>
        <begin position="94"/>
        <end position="114"/>
    </location>
</feature>
<keyword evidence="5" id="KW-0238">DNA-binding</keyword>
<dbReference type="PROSITE" id="PS50048">
    <property type="entry name" value="ZN2_CY6_FUNGAL_2"/>
    <property type="match status" value="1"/>
</dbReference>
<dbReference type="RefSeq" id="XP_047774878.1">
    <property type="nucleotide sequence ID" value="XM_047921012.1"/>
</dbReference>
<dbReference type="EMBL" id="JADCUA010000024">
    <property type="protein sequence ID" value="KAH9831781.1"/>
    <property type="molecule type" value="Genomic_DNA"/>
</dbReference>
<evidence type="ECO:0000256" key="5">
    <source>
        <dbReference type="ARBA" id="ARBA00023125"/>
    </source>
</evidence>
<feature type="domain" description="Zn(2)-C6 fungal-type" evidence="9">
    <location>
        <begin position="116"/>
        <end position="148"/>
    </location>
</feature>
<feature type="region of interest" description="Disordered" evidence="8">
    <location>
        <begin position="70"/>
        <end position="89"/>
    </location>
</feature>
<feature type="region of interest" description="Disordered" evidence="8">
    <location>
        <begin position="1"/>
        <end position="58"/>
    </location>
</feature>
<dbReference type="GeneID" id="72001744"/>
<reference evidence="10 11" key="1">
    <citation type="journal article" date="2021" name="Environ. Microbiol.">
        <title>Gene family expansions and transcriptome signatures uncover fungal adaptations to wood decay.</title>
        <authorList>
            <person name="Hage H."/>
            <person name="Miyauchi S."/>
            <person name="Viragh M."/>
            <person name="Drula E."/>
            <person name="Min B."/>
            <person name="Chaduli D."/>
            <person name="Navarro D."/>
            <person name="Favel A."/>
            <person name="Norest M."/>
            <person name="Lesage-Meessen L."/>
            <person name="Balint B."/>
            <person name="Merenyi Z."/>
            <person name="de Eugenio L."/>
            <person name="Morin E."/>
            <person name="Martinez A.T."/>
            <person name="Baldrian P."/>
            <person name="Stursova M."/>
            <person name="Martinez M.J."/>
            <person name="Novotny C."/>
            <person name="Magnuson J.K."/>
            <person name="Spatafora J.W."/>
            <person name="Maurice S."/>
            <person name="Pangilinan J."/>
            <person name="Andreopoulos W."/>
            <person name="LaButti K."/>
            <person name="Hundley H."/>
            <person name="Na H."/>
            <person name="Kuo A."/>
            <person name="Barry K."/>
            <person name="Lipzen A."/>
            <person name="Henrissat B."/>
            <person name="Riley R."/>
            <person name="Ahrendt S."/>
            <person name="Nagy L.G."/>
            <person name="Grigoriev I.V."/>
            <person name="Martin F."/>
            <person name="Rosso M.N."/>
        </authorList>
    </citation>
    <scope>NUCLEOTIDE SEQUENCE [LARGE SCALE GENOMIC DNA]</scope>
    <source>
        <strain evidence="10 11">CIRM-BRFM 1785</strain>
    </source>
</reference>
<feature type="region of interest" description="Disordered" evidence="8">
    <location>
        <begin position="931"/>
        <end position="957"/>
    </location>
</feature>